<evidence type="ECO:0000259" key="1">
    <source>
        <dbReference type="Pfam" id="PF22481"/>
    </source>
</evidence>
<organism evidence="2 3">
    <name type="scientific">Urbifossiella limnaea</name>
    <dbReference type="NCBI Taxonomy" id="2528023"/>
    <lineage>
        <taxon>Bacteria</taxon>
        <taxon>Pseudomonadati</taxon>
        <taxon>Planctomycetota</taxon>
        <taxon>Planctomycetia</taxon>
        <taxon>Gemmatales</taxon>
        <taxon>Gemmataceae</taxon>
        <taxon>Urbifossiella</taxon>
    </lineage>
</organism>
<proteinExistence type="predicted"/>
<evidence type="ECO:0000313" key="3">
    <source>
        <dbReference type="Proteomes" id="UP000319576"/>
    </source>
</evidence>
<protein>
    <recommendedName>
        <fullName evidence="1">DUF6985 domain-containing protein</fullName>
    </recommendedName>
</protein>
<name>A0A517XKV0_9BACT</name>
<dbReference type="EMBL" id="CP036273">
    <property type="protein sequence ID" value="QDU18120.1"/>
    <property type="molecule type" value="Genomic_DNA"/>
</dbReference>
<accession>A0A517XKV0</accession>
<dbReference type="RefSeq" id="WP_145233173.1">
    <property type="nucleotide sequence ID" value="NZ_CP036273.1"/>
</dbReference>
<sequence length="270" mass="29535">MIAARVNNVESLRVLVESGADLASGPAIRGVGRRQTTQGATRVFLDNFTPDPELIGFRQFWRTAKPLLSGAVVAVAPPYPEYPKLKVSKRHGPSPDPGCPSARDAGSEVEVILYNAGGNGFGAAHERAWEYVLAHAAAIEVALRRKLFAWHRKQMAQHRDEDLPHVKSLQKYWTQIEKRVPLEEPAAVDHLFKLVGVGLADSGLDECGFSSFEFQTGWDRDHGLGVVMHKDRVLAVGGTTELIGSRDIVTAVRGVQAYDFDEGDFPLPSS</sequence>
<dbReference type="KEGG" id="uli:ETAA1_00030"/>
<feature type="domain" description="DUF6985" evidence="1">
    <location>
        <begin position="109"/>
        <end position="239"/>
    </location>
</feature>
<dbReference type="Pfam" id="PF22481">
    <property type="entry name" value="DUF6985"/>
    <property type="match status" value="1"/>
</dbReference>
<keyword evidence="3" id="KW-1185">Reference proteome</keyword>
<dbReference type="OrthoDB" id="278828at2"/>
<gene>
    <name evidence="2" type="ORF">ETAA1_00030</name>
</gene>
<dbReference type="Proteomes" id="UP000319576">
    <property type="component" value="Chromosome"/>
</dbReference>
<dbReference type="InterPro" id="IPR054254">
    <property type="entry name" value="DUF6985"/>
</dbReference>
<reference evidence="2 3" key="1">
    <citation type="submission" date="2019-02" db="EMBL/GenBank/DDBJ databases">
        <title>Deep-cultivation of Planctomycetes and their phenomic and genomic characterization uncovers novel biology.</title>
        <authorList>
            <person name="Wiegand S."/>
            <person name="Jogler M."/>
            <person name="Boedeker C."/>
            <person name="Pinto D."/>
            <person name="Vollmers J."/>
            <person name="Rivas-Marin E."/>
            <person name="Kohn T."/>
            <person name="Peeters S.H."/>
            <person name="Heuer A."/>
            <person name="Rast P."/>
            <person name="Oberbeckmann S."/>
            <person name="Bunk B."/>
            <person name="Jeske O."/>
            <person name="Meyerdierks A."/>
            <person name="Storesund J.E."/>
            <person name="Kallscheuer N."/>
            <person name="Luecker S."/>
            <person name="Lage O.M."/>
            <person name="Pohl T."/>
            <person name="Merkel B.J."/>
            <person name="Hornburger P."/>
            <person name="Mueller R.-W."/>
            <person name="Bruemmer F."/>
            <person name="Labrenz M."/>
            <person name="Spormann A.M."/>
            <person name="Op den Camp H."/>
            <person name="Overmann J."/>
            <person name="Amann R."/>
            <person name="Jetten M.S.M."/>
            <person name="Mascher T."/>
            <person name="Medema M.H."/>
            <person name="Devos D.P."/>
            <person name="Kaster A.-K."/>
            <person name="Ovreas L."/>
            <person name="Rohde M."/>
            <person name="Galperin M.Y."/>
            <person name="Jogler C."/>
        </authorList>
    </citation>
    <scope>NUCLEOTIDE SEQUENCE [LARGE SCALE GENOMIC DNA]</scope>
    <source>
        <strain evidence="2 3">ETA_A1</strain>
    </source>
</reference>
<evidence type="ECO:0000313" key="2">
    <source>
        <dbReference type="EMBL" id="QDU18120.1"/>
    </source>
</evidence>
<dbReference type="AlphaFoldDB" id="A0A517XKV0"/>